<feature type="chain" id="PRO_5002510119" description="Lipoprotein" evidence="1">
    <location>
        <begin position="22"/>
        <end position="87"/>
    </location>
</feature>
<evidence type="ECO:0000313" key="2">
    <source>
        <dbReference type="EMBL" id="AKE52550.1"/>
    </source>
</evidence>
<dbReference type="Proteomes" id="UP000034071">
    <property type="component" value="Chromosome"/>
</dbReference>
<dbReference type="RefSeq" id="WP_046561606.1">
    <property type="nucleotide sequence ID" value="NZ_CP010975.1"/>
</dbReference>
<dbReference type="STRING" id="914150.TQ33_1605"/>
<reference evidence="2 3" key="1">
    <citation type="submission" date="2015-02" db="EMBL/GenBank/DDBJ databases">
        <title>Complete genome sequence of Kangiella geojedonensis strain YCS-5T.</title>
        <authorList>
            <person name="Kim K.M."/>
        </authorList>
    </citation>
    <scope>NUCLEOTIDE SEQUENCE [LARGE SCALE GENOMIC DNA]</scope>
    <source>
        <strain evidence="2 3">YCS-5</strain>
    </source>
</reference>
<dbReference type="KEGG" id="kge:TQ33_1605"/>
<evidence type="ECO:0008006" key="4">
    <source>
        <dbReference type="Google" id="ProtNLM"/>
    </source>
</evidence>
<evidence type="ECO:0000256" key="1">
    <source>
        <dbReference type="SAM" id="SignalP"/>
    </source>
</evidence>
<accession>A0A0F6TRX9</accession>
<gene>
    <name evidence="2" type="ORF">TQ33_1605</name>
</gene>
<feature type="signal peptide" evidence="1">
    <location>
        <begin position="1"/>
        <end position="21"/>
    </location>
</feature>
<sequence>MKYLTLILTSLLAIVFTGCSSDSDRTHKADREPIRGSLEWCHMYYDPASSGERKPNAAKYCKSALEKKDDRERNESILNDGAKVEIK</sequence>
<dbReference type="AlphaFoldDB" id="A0A0F6TRX9"/>
<evidence type="ECO:0000313" key="3">
    <source>
        <dbReference type="Proteomes" id="UP000034071"/>
    </source>
</evidence>
<dbReference type="PROSITE" id="PS51257">
    <property type="entry name" value="PROKAR_LIPOPROTEIN"/>
    <property type="match status" value="1"/>
</dbReference>
<dbReference type="HOGENOM" id="CLU_2479183_0_0_6"/>
<name>A0A0F6TRX9_9GAMM</name>
<organism evidence="2 3">
    <name type="scientific">Kangiella geojedonensis</name>
    <dbReference type="NCBI Taxonomy" id="914150"/>
    <lineage>
        <taxon>Bacteria</taxon>
        <taxon>Pseudomonadati</taxon>
        <taxon>Pseudomonadota</taxon>
        <taxon>Gammaproteobacteria</taxon>
        <taxon>Kangiellales</taxon>
        <taxon>Kangiellaceae</taxon>
        <taxon>Kangiella</taxon>
    </lineage>
</organism>
<dbReference type="OrthoDB" id="9868102at2"/>
<keyword evidence="3" id="KW-1185">Reference proteome</keyword>
<protein>
    <recommendedName>
        <fullName evidence="4">Lipoprotein</fullName>
    </recommendedName>
</protein>
<proteinExistence type="predicted"/>
<keyword evidence="1" id="KW-0732">Signal</keyword>
<dbReference type="EMBL" id="CP010975">
    <property type="protein sequence ID" value="AKE52550.1"/>
    <property type="molecule type" value="Genomic_DNA"/>
</dbReference>